<sequence length="419" mass="45348">MRSHPNRRHVLGCCAAAAAGLFSGLLADDVAAAPPAAPAPDAAVDALLARCFDGLDPAALWDAHAHLLGVGDAGSGCRIHPHLSQWWHPVEYLRRQVILGAAGVDAAAPSIDRAYLDRLRSLTRDFPTGARWLLYAFDEAHDDSGTPRPDWSTFHVPDAYAAQVAAAEADRFAWVASIHPYRADALQRLDAALAGGALAIKWLPSAMNIDLRAARLKPFYERLAAADLPLIVHCGEEHAVPGAGRDELGNPLLLRAPLEAGVRVIAAHCASLGHAMDLDSARPRERLAFELFARLMDEAAWRGRLLGDVSAMFQRNRRVSVWREVLQRGDWHGRLLHGSDYPLPGIGPLYSLSALVRAELLDPALLPALNTLRARNPLLFDLALKRSLRSDGRSLAPAVFDTRAHLARGVSKVSRSGTV</sequence>
<dbReference type="EMBL" id="JABRWJ010000006">
    <property type="protein sequence ID" value="NRF69578.1"/>
    <property type="molecule type" value="Genomic_DNA"/>
</dbReference>
<dbReference type="SUPFAM" id="SSF51556">
    <property type="entry name" value="Metallo-dependent hydrolases"/>
    <property type="match status" value="1"/>
</dbReference>
<evidence type="ECO:0000313" key="4">
    <source>
        <dbReference type="Proteomes" id="UP000737171"/>
    </source>
</evidence>
<proteinExistence type="predicted"/>
<name>A0ABX2ELU9_9BURK</name>
<keyword evidence="1" id="KW-0732">Signal</keyword>
<evidence type="ECO:0000313" key="3">
    <source>
        <dbReference type="EMBL" id="NRF69578.1"/>
    </source>
</evidence>
<dbReference type="Gene3D" id="3.20.20.140">
    <property type="entry name" value="Metal-dependent hydrolases"/>
    <property type="match status" value="1"/>
</dbReference>
<keyword evidence="4" id="KW-1185">Reference proteome</keyword>
<dbReference type="InterPro" id="IPR006311">
    <property type="entry name" value="TAT_signal"/>
</dbReference>
<evidence type="ECO:0000259" key="2">
    <source>
        <dbReference type="Pfam" id="PF04909"/>
    </source>
</evidence>
<reference evidence="3 4" key="1">
    <citation type="submission" date="2020-05" db="EMBL/GenBank/DDBJ databases">
        <title>Aquincola sp. isolate from soil.</title>
        <authorList>
            <person name="Han J."/>
            <person name="Kim D.-U."/>
        </authorList>
    </citation>
    <scope>NUCLEOTIDE SEQUENCE [LARGE SCALE GENOMIC DNA]</scope>
    <source>
        <strain evidence="3 4">S2</strain>
    </source>
</reference>
<dbReference type="PROSITE" id="PS51318">
    <property type="entry name" value="TAT"/>
    <property type="match status" value="1"/>
</dbReference>
<dbReference type="InterPro" id="IPR006680">
    <property type="entry name" value="Amidohydro-rel"/>
</dbReference>
<feature type="chain" id="PRO_5045225073" evidence="1">
    <location>
        <begin position="28"/>
        <end position="419"/>
    </location>
</feature>
<comment type="caution">
    <text evidence="3">The sequence shown here is derived from an EMBL/GenBank/DDBJ whole genome shotgun (WGS) entry which is preliminary data.</text>
</comment>
<dbReference type="RefSeq" id="WP_173126713.1">
    <property type="nucleotide sequence ID" value="NZ_JABRWJ010000006.1"/>
</dbReference>
<dbReference type="Pfam" id="PF04909">
    <property type="entry name" value="Amidohydro_2"/>
    <property type="match status" value="1"/>
</dbReference>
<protein>
    <submittedName>
        <fullName evidence="3">Amidohydrolase family protein</fullName>
    </submittedName>
</protein>
<accession>A0ABX2ELU9</accession>
<organism evidence="3 4">
    <name type="scientific">Pseudaquabacterium terrae</name>
    <dbReference type="NCBI Taxonomy" id="2732868"/>
    <lineage>
        <taxon>Bacteria</taxon>
        <taxon>Pseudomonadati</taxon>
        <taxon>Pseudomonadota</taxon>
        <taxon>Betaproteobacteria</taxon>
        <taxon>Burkholderiales</taxon>
        <taxon>Sphaerotilaceae</taxon>
        <taxon>Pseudaquabacterium</taxon>
    </lineage>
</organism>
<feature type="signal peptide" evidence="1">
    <location>
        <begin position="1"/>
        <end position="27"/>
    </location>
</feature>
<evidence type="ECO:0000256" key="1">
    <source>
        <dbReference type="SAM" id="SignalP"/>
    </source>
</evidence>
<gene>
    <name evidence="3" type="ORF">HLB44_21475</name>
</gene>
<dbReference type="Proteomes" id="UP000737171">
    <property type="component" value="Unassembled WGS sequence"/>
</dbReference>
<feature type="domain" description="Amidohydrolase-related" evidence="2">
    <location>
        <begin position="62"/>
        <end position="364"/>
    </location>
</feature>
<dbReference type="InterPro" id="IPR032466">
    <property type="entry name" value="Metal_Hydrolase"/>
</dbReference>